<name>A0A1H6DQ06_9ACTN</name>
<accession>A0A1H6DQ06</accession>
<dbReference type="PANTHER" id="PTHR43884">
    <property type="entry name" value="ACYL-COA DEHYDROGENASE"/>
    <property type="match status" value="1"/>
</dbReference>
<gene>
    <name evidence="8" type="ORF">SAMN04489712_120123</name>
</gene>
<dbReference type="InterPro" id="IPR046373">
    <property type="entry name" value="Acyl-CoA_Oxase/DH_mid-dom_sf"/>
</dbReference>
<dbReference type="GO" id="GO:0050660">
    <property type="term" value="F:flavin adenine dinucleotide binding"/>
    <property type="evidence" value="ECO:0007669"/>
    <property type="project" value="InterPro"/>
</dbReference>
<dbReference type="GO" id="GO:0003995">
    <property type="term" value="F:acyl-CoA dehydrogenase activity"/>
    <property type="evidence" value="ECO:0007669"/>
    <property type="project" value="TreeGrafter"/>
</dbReference>
<dbReference type="OrthoDB" id="4319499at2"/>
<evidence type="ECO:0000259" key="6">
    <source>
        <dbReference type="Pfam" id="PF00441"/>
    </source>
</evidence>
<comment type="cofactor">
    <cofactor evidence="1">
        <name>FAD</name>
        <dbReference type="ChEBI" id="CHEBI:57692"/>
    </cofactor>
</comment>
<dbReference type="SUPFAM" id="SSF56645">
    <property type="entry name" value="Acyl-CoA dehydrogenase NM domain-like"/>
    <property type="match status" value="1"/>
</dbReference>
<dbReference type="Pfam" id="PF02771">
    <property type="entry name" value="Acyl-CoA_dh_N"/>
    <property type="match status" value="1"/>
</dbReference>
<dbReference type="EMBL" id="FNVO01000020">
    <property type="protein sequence ID" value="SEG87389.1"/>
    <property type="molecule type" value="Genomic_DNA"/>
</dbReference>
<dbReference type="InterPro" id="IPR013786">
    <property type="entry name" value="AcylCoA_DH/ox_N"/>
</dbReference>
<dbReference type="InterPro" id="IPR009100">
    <property type="entry name" value="AcylCoA_DH/oxidase_NM_dom_sf"/>
</dbReference>
<evidence type="ECO:0000313" key="8">
    <source>
        <dbReference type="EMBL" id="SEG87389.1"/>
    </source>
</evidence>
<evidence type="ECO:0000256" key="4">
    <source>
        <dbReference type="ARBA" id="ARBA00022827"/>
    </source>
</evidence>
<evidence type="ECO:0000259" key="7">
    <source>
        <dbReference type="Pfam" id="PF02771"/>
    </source>
</evidence>
<dbReference type="RefSeq" id="WP_103943186.1">
    <property type="nucleotide sequence ID" value="NZ_FNVO01000020.1"/>
</dbReference>
<reference evidence="9" key="1">
    <citation type="submission" date="2016-10" db="EMBL/GenBank/DDBJ databases">
        <authorList>
            <person name="Varghese N."/>
            <person name="Submissions S."/>
        </authorList>
    </citation>
    <scope>NUCLEOTIDE SEQUENCE [LARGE SCALE GENOMIC DNA]</scope>
    <source>
        <strain evidence="9">DSM 43163</strain>
    </source>
</reference>
<evidence type="ECO:0000256" key="1">
    <source>
        <dbReference type="ARBA" id="ARBA00001974"/>
    </source>
</evidence>
<proteinExistence type="inferred from homology"/>
<evidence type="ECO:0000256" key="5">
    <source>
        <dbReference type="ARBA" id="ARBA00023002"/>
    </source>
</evidence>
<dbReference type="Gene3D" id="1.10.540.10">
    <property type="entry name" value="Acyl-CoA dehydrogenase/oxidase, N-terminal domain"/>
    <property type="match status" value="1"/>
</dbReference>
<dbReference type="Proteomes" id="UP000236723">
    <property type="component" value="Unassembled WGS sequence"/>
</dbReference>
<dbReference type="PANTHER" id="PTHR43884:SF20">
    <property type="entry name" value="ACYL-COA DEHYDROGENASE FADE28"/>
    <property type="match status" value="1"/>
</dbReference>
<sequence>MDFTLGEELEAVQELARQIFGDHATHERLRTVEAGPGRIDETLWRELADAGLLGVALPEDVGGAGLGVAALCVLLEEQGRHVAPVPVWPTLVAALALAAYGTSAQWEELLPGVADGSRRLTVALEEFGPHDPAAPRCTAVVDGDGWRLTGVKAAVPAITGAGHVLVSASGEEGPGLFLVDAGADGLAWERTETTSRDLAGNLTLDRAPAQALEAGALGWTLDLARIALAALQVGVASGALGLAVSYLREREQFGRPLGSFQAVQHQLADSHIEIEATRVCLWQAVSSAATGEPVTRAALVAKWWADEGGLNVVHRIQHVHGGIGVDVDYPVHRYFLWGKQISGTLGGASADLDRLGALLAEEAAAS</sequence>
<evidence type="ECO:0000256" key="3">
    <source>
        <dbReference type="ARBA" id="ARBA00022630"/>
    </source>
</evidence>
<keyword evidence="4" id="KW-0274">FAD</keyword>
<dbReference type="InterPro" id="IPR037069">
    <property type="entry name" value="AcylCoA_DH/ox_N_sf"/>
</dbReference>
<feature type="domain" description="Acyl-CoA dehydrogenase/oxidase N-terminal" evidence="7">
    <location>
        <begin position="7"/>
        <end position="116"/>
    </location>
</feature>
<dbReference type="InterPro" id="IPR036250">
    <property type="entry name" value="AcylCo_DH-like_C"/>
</dbReference>
<protein>
    <submittedName>
        <fullName evidence="8">Acyl-CoA dehydrogenase</fullName>
    </submittedName>
</protein>
<dbReference type="InterPro" id="IPR009075">
    <property type="entry name" value="AcylCo_DH/oxidase_C"/>
</dbReference>
<dbReference type="Gene3D" id="2.40.110.10">
    <property type="entry name" value="Butyryl-CoA Dehydrogenase, subunit A, domain 2"/>
    <property type="match status" value="1"/>
</dbReference>
<evidence type="ECO:0000256" key="2">
    <source>
        <dbReference type="ARBA" id="ARBA00009347"/>
    </source>
</evidence>
<dbReference type="Gene3D" id="1.20.140.10">
    <property type="entry name" value="Butyryl-CoA Dehydrogenase, subunit A, domain 3"/>
    <property type="match status" value="1"/>
</dbReference>
<dbReference type="Pfam" id="PF00441">
    <property type="entry name" value="Acyl-CoA_dh_1"/>
    <property type="match status" value="1"/>
</dbReference>
<evidence type="ECO:0000313" key="9">
    <source>
        <dbReference type="Proteomes" id="UP000236723"/>
    </source>
</evidence>
<dbReference type="AlphaFoldDB" id="A0A1H6DQ06"/>
<feature type="domain" description="Acyl-CoA dehydrogenase/oxidase C-terminal" evidence="6">
    <location>
        <begin position="219"/>
        <end position="337"/>
    </location>
</feature>
<keyword evidence="9" id="KW-1185">Reference proteome</keyword>
<keyword evidence="5" id="KW-0560">Oxidoreductase</keyword>
<keyword evidence="3" id="KW-0285">Flavoprotein</keyword>
<organism evidence="8 9">
    <name type="scientific">Thermomonospora echinospora</name>
    <dbReference type="NCBI Taxonomy" id="1992"/>
    <lineage>
        <taxon>Bacteria</taxon>
        <taxon>Bacillati</taxon>
        <taxon>Actinomycetota</taxon>
        <taxon>Actinomycetes</taxon>
        <taxon>Streptosporangiales</taxon>
        <taxon>Thermomonosporaceae</taxon>
        <taxon>Thermomonospora</taxon>
    </lineage>
</organism>
<comment type="similarity">
    <text evidence="2">Belongs to the acyl-CoA dehydrogenase family.</text>
</comment>
<dbReference type="SUPFAM" id="SSF47203">
    <property type="entry name" value="Acyl-CoA dehydrogenase C-terminal domain-like"/>
    <property type="match status" value="1"/>
</dbReference>